<dbReference type="GO" id="GO:0008237">
    <property type="term" value="F:metallopeptidase activity"/>
    <property type="evidence" value="ECO:0007669"/>
    <property type="project" value="InterPro"/>
</dbReference>
<evidence type="ECO:0000313" key="4">
    <source>
        <dbReference type="Proteomes" id="UP000192634"/>
    </source>
</evidence>
<sequence length="267" mass="28556">MDVSHLRSRAPAGAAQARRRQLAAAGLALLVVVALVVGLRSAYGAPDRDDPGAGAAVTTATSSEPSPTSSSPTSASPTLPEYRSTGRYTRMQTGTPVHGRSGRVVTYRVEVEQGAGVTTREFGRVIDQALSHERGWTGDGRWRFQRVARAQPELTIRLATPATVDKQCEAAGAATDGYTSCRAGQFIVLNLDRWFLGVPHVDDLSLYRTYLVNHEVGHGLGLGHERCPGKRWRAPVMLQQTLGLQGCTANPWPFDADGDMISGPPAA</sequence>
<feature type="region of interest" description="Disordered" evidence="1">
    <location>
        <begin position="44"/>
        <end position="101"/>
    </location>
</feature>
<gene>
    <name evidence="3" type="ORF">SAMN06296429_1038</name>
</gene>
<evidence type="ECO:0000313" key="3">
    <source>
        <dbReference type="EMBL" id="SMC41084.1"/>
    </source>
</evidence>
<dbReference type="InterPro" id="IPR024079">
    <property type="entry name" value="MetalloPept_cat_dom_sf"/>
</dbReference>
<proteinExistence type="predicted"/>
<dbReference type="Pfam" id="PF11350">
    <property type="entry name" value="DUF3152"/>
    <property type="match status" value="1"/>
</dbReference>
<name>A0A1W1YY72_9MICO</name>
<evidence type="ECO:0000259" key="2">
    <source>
        <dbReference type="Pfam" id="PF11350"/>
    </source>
</evidence>
<dbReference type="EMBL" id="FWXN01000003">
    <property type="protein sequence ID" value="SMC41084.1"/>
    <property type="molecule type" value="Genomic_DNA"/>
</dbReference>
<reference evidence="3 4" key="1">
    <citation type="submission" date="2017-04" db="EMBL/GenBank/DDBJ databases">
        <authorList>
            <person name="Afonso C.L."/>
            <person name="Miller P.J."/>
            <person name="Scott M.A."/>
            <person name="Spackman E."/>
            <person name="Goraichik I."/>
            <person name="Dimitrov K.M."/>
            <person name="Suarez D.L."/>
            <person name="Swayne D.E."/>
        </authorList>
    </citation>
    <scope>NUCLEOTIDE SEQUENCE [LARGE SCALE GENOMIC DNA]</scope>
    <source>
        <strain evidence="3 4">CGMCC 1.12511</strain>
    </source>
</reference>
<dbReference type="Proteomes" id="UP000192634">
    <property type="component" value="Unassembled WGS sequence"/>
</dbReference>
<dbReference type="SUPFAM" id="SSF55486">
    <property type="entry name" value="Metalloproteases ('zincins'), catalytic domain"/>
    <property type="match status" value="1"/>
</dbReference>
<organism evidence="3 4">
    <name type="scientific">Janibacter indicus</name>
    <dbReference type="NCBI Taxonomy" id="857417"/>
    <lineage>
        <taxon>Bacteria</taxon>
        <taxon>Bacillati</taxon>
        <taxon>Actinomycetota</taxon>
        <taxon>Actinomycetes</taxon>
        <taxon>Micrococcales</taxon>
        <taxon>Intrasporangiaceae</taxon>
        <taxon>Janibacter</taxon>
    </lineage>
</organism>
<accession>A0A1W1YY72</accession>
<feature type="domain" description="DUF3152" evidence="2">
    <location>
        <begin position="85"/>
        <end position="245"/>
    </location>
</feature>
<evidence type="ECO:0000256" key="1">
    <source>
        <dbReference type="SAM" id="MobiDB-lite"/>
    </source>
</evidence>
<protein>
    <recommendedName>
        <fullName evidence="2">DUF3152 domain-containing protein</fullName>
    </recommendedName>
</protein>
<feature type="compositionally biased region" description="Polar residues" evidence="1">
    <location>
        <begin position="86"/>
        <end position="95"/>
    </location>
</feature>
<dbReference type="AlphaFoldDB" id="A0A1W1YY72"/>
<feature type="compositionally biased region" description="Low complexity" evidence="1">
    <location>
        <begin position="52"/>
        <end position="78"/>
    </location>
</feature>
<dbReference type="InterPro" id="IPR022603">
    <property type="entry name" value="DUF3152"/>
</dbReference>
<dbReference type="Gene3D" id="3.40.390.10">
    <property type="entry name" value="Collagenase (Catalytic Domain)"/>
    <property type="match status" value="1"/>
</dbReference>